<dbReference type="InterPro" id="IPR008004">
    <property type="entry name" value="OCTOPUS-like"/>
</dbReference>
<gene>
    <name evidence="6" type="ORF">E3N88_35609</name>
</gene>
<name>A0A5N6M1E9_9ASTR</name>
<feature type="compositionally biased region" description="Basic and acidic residues" evidence="4">
    <location>
        <begin position="1271"/>
        <end position="1291"/>
    </location>
</feature>
<dbReference type="PANTHER" id="PTHR31659:SF9">
    <property type="entry name" value="PROTEIN: UPF0503-LIKE PROTEIN, PUTATIVE (DUF740)-RELATED"/>
    <property type="match status" value="1"/>
</dbReference>
<dbReference type="SUPFAM" id="SSF54001">
    <property type="entry name" value="Cysteine proteinases"/>
    <property type="match status" value="1"/>
</dbReference>
<accession>A0A5N6M1E9</accession>
<evidence type="ECO:0000313" key="6">
    <source>
        <dbReference type="EMBL" id="KAD3067729.1"/>
    </source>
</evidence>
<dbReference type="Pfam" id="PF02902">
    <property type="entry name" value="Peptidase_C48"/>
    <property type="match status" value="1"/>
</dbReference>
<evidence type="ECO:0000256" key="1">
    <source>
        <dbReference type="ARBA" id="ARBA00005234"/>
    </source>
</evidence>
<feature type="region of interest" description="Disordered" evidence="4">
    <location>
        <begin position="1092"/>
        <end position="1131"/>
    </location>
</feature>
<sequence length="1603" mass="182462">MNPTTDQLPPPPPQLLPLQPPRSSFSCDRHPDENFSGFCPLCLCERLTTLDQSTGASSSSHRNSTSSTTAFKSLFKTSLLPELRRTKSFSASRNDGLGSFAGVFEPQRKSCDVGGRNTLWTLFSIDDENKALGNTDTFRVTNKLDEHEEDRFHDEEIAFSKELDDSNVNNSENGIVEHSAEIEEQLKTMQDHIDLDSHSRKPSRSNFWSAASVLGKKWQKWRQKQKKNGTGVFSSSTLPVEKPISRQYRETRSEIADYGFGRRSCDIDARFSLDAGRISIDDTRLSFDEPRPSWDGYVIGRTFPRLPPMVEDVPVVPMRRSDMQIAVEQPANSGELVPGGSIQTREYYTDSSSRRRKSFDRSNSIRKMAAAVVAEMDETKTTGSTVSNAKVSPATIDYNYGIRFPSIGGERELSRDSNSTSLRDDCSETFELGLRDNAGDKDDKKRRRWRWKLWGFIHRRSGNKDDDEDVFSKVNGVGRSYSESWQETGMNSRLFRSNSTASWRNSSFNTKRSNSEINGKSRDDFVVERNRSAKYSPNHADSGLLRFYLTPLRGSRRSKPISNSNLKSRNIPTSSERLAIKSLGRFKNTSSNPVMVDSDTETKYVCKDSGLSESDVNEDDVSLQQKNKGKRLVFSDSDEDTTVASRQKQSLSKMIKVKQRKKARKKQSAGKDKHMIKKKKKHKKDYESSLQISVPEGRRKKRKRFVVYDSDVDTTIKAKKKQAKDSKFGKPKTSVVDTWFSIKNRCSPTQLTRVVKSLTSRQKEIVERLGFGKLLSLQLDGIPQKLGHFVVQNFNEVRMEICLENGVIKIDVEAIHRLLGIPKTGLNLKSMPAMRRLCPRIQQWRNLYGKEFISPKDIASRMAVDISDDSLDFELDFLMLFMSTMVECQAHGKCRLEMLDYLDDYIDLSVINWSAYVLDCIKICKSGWEPFTKKPFKGALTILTLLYVERFSCEGVDVDETKTTIEFWTLDKLHEREALEISGGGFGNGKYIPLSADDCPNKNGSTLQDRPSSSDMYGLEKQLSFLNNLLELTRENKKRLETDLGIMIHQHPGDVKVKKLMVGFEEVFKQKILVEEAEPHNGVNATISKSDAEAYHEHDKDDGESPHSGKKRLEKSHEDSPDSVVNLSDSSPIMKGQVVGIRKSDIKKLKLASAAKSDVVHVDSSPVDKDKHRTPQVNLTVDGGHAELQTTGSKEVVHVHSTLSKQSVLKRKSRVRFDVSGQMKVDAPSFSLGMTQEGLEKPVMETPVEGVRKKPLEGPSFSLGMTQDESEAPKTDDKKSGKLDVDKTEARRNPTRLKVVSRDCKSPFVQREVVIKNRYTSEEKAIWKLIFAGDNERKETKRAVWDKVFETVSEEKTEIFFLQTLEPGKRVYGNIIDCWAAVLNDEERLRSAGSPHRLFCGHRIFLDWMFKNNVHDDIKMVKINKMMLQAVGGMKQLQDLKSFDLVFFPILEGNHFYVIVFEFKSPAIYVLDNMQHGVSPVTYKDDSDYHKKSTPYKVKHFMMLYLRQWKNPKVERLLMESIQPVQLEWATTDNVTDCGIFTMRHMEMFMGSYKKFECGFKKVESQQKKQINTLRKKYASRILLSSINVHREKVLKEAGLKSD</sequence>
<keyword evidence="7" id="KW-1185">Reference proteome</keyword>
<dbReference type="Proteomes" id="UP000326396">
    <property type="component" value="Linkage Group LG7"/>
</dbReference>
<evidence type="ECO:0000313" key="7">
    <source>
        <dbReference type="Proteomes" id="UP000326396"/>
    </source>
</evidence>
<evidence type="ECO:0000256" key="4">
    <source>
        <dbReference type="SAM" id="MobiDB-lite"/>
    </source>
</evidence>
<reference evidence="6 7" key="1">
    <citation type="submission" date="2019-05" db="EMBL/GenBank/DDBJ databases">
        <title>Mikania micrantha, genome provides insights into the molecular mechanism of rapid growth.</title>
        <authorList>
            <person name="Liu B."/>
        </authorList>
    </citation>
    <scope>NUCLEOTIDE SEQUENCE [LARGE SCALE GENOMIC DNA]</scope>
    <source>
        <strain evidence="6">NLD-2019</strain>
        <tissue evidence="6">Leaf</tissue>
    </source>
</reference>
<dbReference type="EMBL" id="SZYD01000017">
    <property type="protein sequence ID" value="KAD3067729.1"/>
    <property type="molecule type" value="Genomic_DNA"/>
</dbReference>
<dbReference type="PANTHER" id="PTHR31659">
    <property type="entry name" value="PROTEIN: UPF0503-LIKE PROTEIN, PUTATIVE (DUF740)-RELATED"/>
    <property type="match status" value="1"/>
</dbReference>
<feature type="compositionally biased region" description="Pro residues" evidence="4">
    <location>
        <begin position="8"/>
        <end position="20"/>
    </location>
</feature>
<dbReference type="InterPro" id="IPR003653">
    <property type="entry name" value="Peptidase_C48_C"/>
</dbReference>
<feature type="region of interest" description="Disordered" evidence="4">
    <location>
        <begin position="1248"/>
        <end position="1291"/>
    </location>
</feature>
<proteinExistence type="inferred from homology"/>
<dbReference type="Pfam" id="PF05340">
    <property type="entry name" value="DUF740"/>
    <property type="match status" value="1"/>
</dbReference>
<evidence type="ECO:0000256" key="3">
    <source>
        <dbReference type="ARBA" id="ARBA00022801"/>
    </source>
</evidence>
<dbReference type="InterPro" id="IPR038765">
    <property type="entry name" value="Papain-like_cys_pep_sf"/>
</dbReference>
<organism evidence="6 7">
    <name type="scientific">Mikania micrantha</name>
    <name type="common">bitter vine</name>
    <dbReference type="NCBI Taxonomy" id="192012"/>
    <lineage>
        <taxon>Eukaryota</taxon>
        <taxon>Viridiplantae</taxon>
        <taxon>Streptophyta</taxon>
        <taxon>Embryophyta</taxon>
        <taxon>Tracheophyta</taxon>
        <taxon>Spermatophyta</taxon>
        <taxon>Magnoliopsida</taxon>
        <taxon>eudicotyledons</taxon>
        <taxon>Gunneridae</taxon>
        <taxon>Pentapetalae</taxon>
        <taxon>asterids</taxon>
        <taxon>campanulids</taxon>
        <taxon>Asterales</taxon>
        <taxon>Asteraceae</taxon>
        <taxon>Asteroideae</taxon>
        <taxon>Heliantheae alliance</taxon>
        <taxon>Eupatorieae</taxon>
        <taxon>Mikania</taxon>
    </lineage>
</organism>
<feature type="region of interest" description="Disordered" evidence="4">
    <location>
        <begin position="609"/>
        <end position="628"/>
    </location>
</feature>
<keyword evidence="2" id="KW-0645">Protease</keyword>
<evidence type="ECO:0000259" key="5">
    <source>
        <dbReference type="PROSITE" id="PS50600"/>
    </source>
</evidence>
<feature type="region of interest" description="Disordered" evidence="4">
    <location>
        <begin position="636"/>
        <end position="689"/>
    </location>
</feature>
<feature type="domain" description="Ubiquitin-like protease family profile" evidence="5">
    <location>
        <begin position="1342"/>
        <end position="1549"/>
    </location>
</feature>
<dbReference type="OrthoDB" id="657523at2759"/>
<comment type="caution">
    <text evidence="6">The sequence shown here is derived from an EMBL/GenBank/DDBJ whole genome shotgun (WGS) entry which is preliminary data.</text>
</comment>
<feature type="compositionally biased region" description="Basic residues" evidence="4">
    <location>
        <begin position="655"/>
        <end position="683"/>
    </location>
</feature>
<feature type="compositionally biased region" description="Polar residues" evidence="4">
    <location>
        <begin position="642"/>
        <end position="652"/>
    </location>
</feature>
<dbReference type="GO" id="GO:0006508">
    <property type="term" value="P:proteolysis"/>
    <property type="evidence" value="ECO:0007669"/>
    <property type="project" value="UniProtKB-KW"/>
</dbReference>
<feature type="region of interest" description="Disordered" evidence="4">
    <location>
        <begin position="1"/>
        <end position="27"/>
    </location>
</feature>
<dbReference type="GO" id="GO:0005886">
    <property type="term" value="C:plasma membrane"/>
    <property type="evidence" value="ECO:0007669"/>
    <property type="project" value="TreeGrafter"/>
</dbReference>
<keyword evidence="3" id="KW-0378">Hydrolase</keyword>
<feature type="compositionally biased region" description="Basic and acidic residues" evidence="4">
    <location>
        <begin position="1092"/>
        <end position="1107"/>
    </location>
</feature>
<dbReference type="Gene3D" id="3.40.395.10">
    <property type="entry name" value="Adenoviral Proteinase, Chain A"/>
    <property type="match status" value="1"/>
</dbReference>
<comment type="similarity">
    <text evidence="1">Belongs to the peptidase C48 family.</text>
</comment>
<dbReference type="PROSITE" id="PS50600">
    <property type="entry name" value="ULP_PROTEASE"/>
    <property type="match status" value="1"/>
</dbReference>
<dbReference type="GO" id="GO:0008234">
    <property type="term" value="F:cysteine-type peptidase activity"/>
    <property type="evidence" value="ECO:0007669"/>
    <property type="project" value="InterPro"/>
</dbReference>
<protein>
    <recommendedName>
        <fullName evidence="5">Ubiquitin-like protease family profile domain-containing protein</fullName>
    </recommendedName>
</protein>
<evidence type="ECO:0000256" key="2">
    <source>
        <dbReference type="ARBA" id="ARBA00022670"/>
    </source>
</evidence>